<dbReference type="PROSITE" id="PS51257">
    <property type="entry name" value="PROKAR_LIPOPROTEIN"/>
    <property type="match status" value="1"/>
</dbReference>
<dbReference type="Proteomes" id="UP000306630">
    <property type="component" value="Unassembled WGS sequence"/>
</dbReference>
<organism evidence="1 2">
    <name type="scientific">Muribaculum intestinale</name>
    <dbReference type="NCBI Taxonomy" id="1796646"/>
    <lineage>
        <taxon>Bacteria</taxon>
        <taxon>Pseudomonadati</taxon>
        <taxon>Bacteroidota</taxon>
        <taxon>Bacteroidia</taxon>
        <taxon>Bacteroidales</taxon>
        <taxon>Muribaculaceae</taxon>
        <taxon>Muribaculum</taxon>
    </lineage>
</organism>
<protein>
    <recommendedName>
        <fullName evidence="3">4-hydroxy-3-methylbut-2-enyl diphosphate reductase</fullName>
    </recommendedName>
</protein>
<dbReference type="RefSeq" id="WP_135993929.1">
    <property type="nucleotide sequence ID" value="NZ_CAOWXJ010000026.1"/>
</dbReference>
<evidence type="ECO:0000313" key="1">
    <source>
        <dbReference type="EMBL" id="TGY69141.1"/>
    </source>
</evidence>
<evidence type="ECO:0008006" key="3">
    <source>
        <dbReference type="Google" id="ProtNLM"/>
    </source>
</evidence>
<accession>A0A4S2FJN8</accession>
<evidence type="ECO:0000313" key="2">
    <source>
        <dbReference type="Proteomes" id="UP000306630"/>
    </source>
</evidence>
<proteinExistence type="predicted"/>
<sequence length="148" mass="17563">MKHIQLLIIILSCVLLASCEERTGYYDADQKEIINLLTGVEWKQTYEYRPDFEPTEYREEGRIYKFNVNGTGSYKWANWNDETIKGDPVYFRWTFTTDNFTVIYIDKSEQFWLIDKLTPSELSVTSAFQDPVLYPNTDKIVCRFTPLR</sequence>
<reference evidence="1 2" key="1">
    <citation type="submission" date="2019-04" db="EMBL/GenBank/DDBJ databases">
        <title>Microbes associate with the intestines of laboratory mice.</title>
        <authorList>
            <person name="Navarre W."/>
            <person name="Wong E."/>
            <person name="Huang K."/>
            <person name="Tropini C."/>
            <person name="Ng K."/>
            <person name="Yu B."/>
        </authorList>
    </citation>
    <scope>NUCLEOTIDE SEQUENCE [LARGE SCALE GENOMIC DNA]</scope>
    <source>
        <strain evidence="1 2">NM06_A21</strain>
    </source>
</reference>
<comment type="caution">
    <text evidence="1">The sequence shown here is derived from an EMBL/GenBank/DDBJ whole genome shotgun (WGS) entry which is preliminary data.</text>
</comment>
<name>A0A4S2FJN8_9BACT</name>
<gene>
    <name evidence="1" type="ORF">E5333_14220</name>
</gene>
<dbReference type="EMBL" id="SRYD01000079">
    <property type="protein sequence ID" value="TGY69141.1"/>
    <property type="molecule type" value="Genomic_DNA"/>
</dbReference>
<dbReference type="AlphaFoldDB" id="A0A4S2FJN8"/>